<gene>
    <name evidence="3" type="primary">KNCN</name>
</gene>
<reference key="1">
    <citation type="submission" date="2019-01" db="UniProtKB">
        <authorList>
            <consortium name="RefSeq"/>
        </authorList>
    </citation>
    <scope>IDENTIFICATION</scope>
</reference>
<feature type="compositionally biased region" description="Polar residues" evidence="1">
    <location>
        <begin position="74"/>
        <end position="83"/>
    </location>
</feature>
<dbReference type="AlphaFoldDB" id="A0A3Q7MUR9"/>
<dbReference type="PANTHER" id="PTHR38497">
    <property type="entry name" value="KINOCILIN"/>
    <property type="match status" value="1"/>
</dbReference>
<evidence type="ECO:0000313" key="2">
    <source>
        <dbReference type="Proteomes" id="UP000286641"/>
    </source>
</evidence>
<dbReference type="GO" id="GO:0032437">
    <property type="term" value="C:cuticular plate"/>
    <property type="evidence" value="ECO:0007669"/>
    <property type="project" value="TreeGrafter"/>
</dbReference>
<dbReference type="Pfam" id="PF15033">
    <property type="entry name" value="Kinocilin"/>
    <property type="match status" value="1"/>
</dbReference>
<feature type="region of interest" description="Disordered" evidence="1">
    <location>
        <begin position="49"/>
        <end position="91"/>
    </location>
</feature>
<organism evidence="2 3">
    <name type="scientific">Callorhinus ursinus</name>
    <name type="common">Northern fur seal</name>
    <dbReference type="NCBI Taxonomy" id="34884"/>
    <lineage>
        <taxon>Eukaryota</taxon>
        <taxon>Metazoa</taxon>
        <taxon>Chordata</taxon>
        <taxon>Craniata</taxon>
        <taxon>Vertebrata</taxon>
        <taxon>Euteleostomi</taxon>
        <taxon>Mammalia</taxon>
        <taxon>Eutheria</taxon>
        <taxon>Laurasiatheria</taxon>
        <taxon>Carnivora</taxon>
        <taxon>Caniformia</taxon>
        <taxon>Pinnipedia</taxon>
        <taxon>Otariidae</taxon>
        <taxon>Callorhinus</taxon>
    </lineage>
</organism>
<accession>A0A3Q7MUR9</accession>
<dbReference type="PANTHER" id="PTHR38497:SF1">
    <property type="entry name" value="KINOCILIN"/>
    <property type="match status" value="1"/>
</dbReference>
<name>A0A3Q7MUR9_CALUR</name>
<dbReference type="Proteomes" id="UP000286641">
    <property type="component" value="Unplaced"/>
</dbReference>
<dbReference type="InterPro" id="IPR027837">
    <property type="entry name" value="Kinocilin"/>
</dbReference>
<keyword evidence="2" id="KW-1185">Reference proteome</keyword>
<evidence type="ECO:0000313" key="3">
    <source>
        <dbReference type="RefSeq" id="XP_025711753.1"/>
    </source>
</evidence>
<dbReference type="GO" id="GO:0016324">
    <property type="term" value="C:apical plasma membrane"/>
    <property type="evidence" value="ECO:0007669"/>
    <property type="project" value="TreeGrafter"/>
</dbReference>
<sequence length="168" mass="18232">MMLSTIPSPLHHTGAKAEPEAPGLLILAYPFLKTRFNLDHILPTIGSLRIHPHPGPDHGEGRSSANGNKEGARSSLSTEQALGSSEPDRSMAWTDKMVTAMTRSPAFGDLTPDKTSSLSSLPLPSHCSRTISNIPASKLWLVFSWRPPVPLCPPRGLSRLSVRLRLRS</sequence>
<dbReference type="GO" id="GO:0043025">
    <property type="term" value="C:neuronal cell body"/>
    <property type="evidence" value="ECO:0007669"/>
    <property type="project" value="TreeGrafter"/>
</dbReference>
<reference evidence="3" key="2">
    <citation type="submission" date="2025-08" db="UniProtKB">
        <authorList>
            <consortium name="RefSeq"/>
        </authorList>
    </citation>
    <scope>IDENTIFICATION</scope>
    <source>
        <tissue evidence="3">Blood</tissue>
    </source>
</reference>
<dbReference type="CTD" id="148930"/>
<dbReference type="RefSeq" id="XP_025711753.1">
    <property type="nucleotide sequence ID" value="XM_025855968.1"/>
</dbReference>
<proteinExistence type="predicted"/>
<protein>
    <submittedName>
        <fullName evidence="3">Kinocilin isoform X2</fullName>
    </submittedName>
</protein>
<dbReference type="GO" id="GO:0060091">
    <property type="term" value="C:kinocilium"/>
    <property type="evidence" value="ECO:0007669"/>
    <property type="project" value="TreeGrafter"/>
</dbReference>
<dbReference type="GO" id="GO:0036064">
    <property type="term" value="C:ciliary basal body"/>
    <property type="evidence" value="ECO:0007669"/>
    <property type="project" value="TreeGrafter"/>
</dbReference>
<evidence type="ECO:0000256" key="1">
    <source>
        <dbReference type="SAM" id="MobiDB-lite"/>
    </source>
</evidence>